<evidence type="ECO:0000313" key="2">
    <source>
        <dbReference type="EMBL" id="CAF1642470.1"/>
    </source>
</evidence>
<dbReference type="Proteomes" id="UP000663829">
    <property type="component" value="Unassembled WGS sequence"/>
</dbReference>
<proteinExistence type="predicted"/>
<evidence type="ECO:0000256" key="1">
    <source>
        <dbReference type="SAM" id="Coils"/>
    </source>
</evidence>
<dbReference type="EMBL" id="CAJOBC010116946">
    <property type="protein sequence ID" value="CAF4556203.1"/>
    <property type="molecule type" value="Genomic_DNA"/>
</dbReference>
<keyword evidence="1" id="KW-0175">Coiled coil</keyword>
<name>A0A816E5Q1_9BILA</name>
<organism evidence="2 4">
    <name type="scientific">Didymodactylos carnosus</name>
    <dbReference type="NCBI Taxonomy" id="1234261"/>
    <lineage>
        <taxon>Eukaryota</taxon>
        <taxon>Metazoa</taxon>
        <taxon>Spiralia</taxon>
        <taxon>Gnathifera</taxon>
        <taxon>Rotifera</taxon>
        <taxon>Eurotatoria</taxon>
        <taxon>Bdelloidea</taxon>
        <taxon>Philodinida</taxon>
        <taxon>Philodinidae</taxon>
        <taxon>Didymodactylos</taxon>
    </lineage>
</organism>
<feature type="coiled-coil region" evidence="1">
    <location>
        <begin position="195"/>
        <end position="226"/>
    </location>
</feature>
<feature type="non-terminal residue" evidence="2">
    <location>
        <position position="254"/>
    </location>
</feature>
<sequence>IACQPKLKDTKQVVKVVNDIIKAIKSDFLLQNPNFRQPILFDLWWIDTDGHLHIVIQTTEIYVYLCKKDIWPKEVDGIKILDIFAHKDCTIKCHHCQGNHISTDYKCPVITEFRGRLIEELKRNPERLPPDVQLFIPSSYRNKNDRSNIIYNRKSYEQQIYHQQTETPNLWFNQSDFPLLRPTITTSDKTNSTLIQNFNDNIKKLSDDLNDVKIRHEQEMEKIEDKYKHSMMLMSQACIFMQQCQQSQEQMIYT</sequence>
<dbReference type="Proteomes" id="UP000681722">
    <property type="component" value="Unassembled WGS sequence"/>
</dbReference>
<comment type="caution">
    <text evidence="2">The sequence shown here is derived from an EMBL/GenBank/DDBJ whole genome shotgun (WGS) entry which is preliminary data.</text>
</comment>
<dbReference type="AlphaFoldDB" id="A0A816E5Q1"/>
<reference evidence="2" key="1">
    <citation type="submission" date="2021-02" db="EMBL/GenBank/DDBJ databases">
        <authorList>
            <person name="Nowell W R."/>
        </authorList>
    </citation>
    <scope>NUCLEOTIDE SEQUENCE</scope>
</reference>
<evidence type="ECO:0000313" key="4">
    <source>
        <dbReference type="Proteomes" id="UP000663829"/>
    </source>
</evidence>
<protein>
    <submittedName>
        <fullName evidence="2">Uncharacterized protein</fullName>
    </submittedName>
</protein>
<feature type="non-terminal residue" evidence="2">
    <location>
        <position position="1"/>
    </location>
</feature>
<keyword evidence="4" id="KW-1185">Reference proteome</keyword>
<evidence type="ECO:0000313" key="3">
    <source>
        <dbReference type="EMBL" id="CAF4556203.1"/>
    </source>
</evidence>
<dbReference type="EMBL" id="CAJNOQ010047867">
    <property type="protein sequence ID" value="CAF1642470.1"/>
    <property type="molecule type" value="Genomic_DNA"/>
</dbReference>
<gene>
    <name evidence="2" type="ORF">GPM918_LOCUS45022</name>
    <name evidence="3" type="ORF">SRO942_LOCUS47190</name>
</gene>
<accession>A0A816E5Q1</accession>